<dbReference type="Gene3D" id="1.20.910.10">
    <property type="entry name" value="Heme oxygenase-like"/>
    <property type="match status" value="1"/>
</dbReference>
<comment type="catalytic activity">
    <reaction evidence="1">
        <text>thiamine + H2O = 5-(2-hydroxyethyl)-4-methylthiazole + 4-amino-5-hydroxymethyl-2-methylpyrimidine + H(+)</text>
        <dbReference type="Rhea" id="RHEA:17509"/>
        <dbReference type="ChEBI" id="CHEBI:15377"/>
        <dbReference type="ChEBI" id="CHEBI:15378"/>
        <dbReference type="ChEBI" id="CHEBI:16892"/>
        <dbReference type="ChEBI" id="CHEBI:17957"/>
        <dbReference type="ChEBI" id="CHEBI:18385"/>
        <dbReference type="EC" id="3.5.99.2"/>
    </reaction>
</comment>
<evidence type="ECO:0000313" key="5">
    <source>
        <dbReference type="EMBL" id="KNX41071.1"/>
    </source>
</evidence>
<dbReference type="PANTHER" id="PTHR43198:SF2">
    <property type="entry name" value="SI:CH1073-67J19.1-RELATED"/>
    <property type="match status" value="1"/>
</dbReference>
<dbReference type="PATRIC" id="fig|74031.6.peg.2425"/>
<dbReference type="UniPathway" id="UPA00060"/>
<comment type="similarity">
    <text evidence="1">Belongs to the TenA family.</text>
</comment>
<evidence type="ECO:0000256" key="1">
    <source>
        <dbReference type="PIRNR" id="PIRNR003170"/>
    </source>
</evidence>
<feature type="binding site" evidence="3">
    <location>
        <position position="44"/>
    </location>
    <ligand>
        <name>substrate</name>
    </ligand>
</feature>
<comment type="function">
    <text evidence="1">Catalyzes an amino-pyrimidine hydrolysis reaction at the C5' of the pyrimidine moiety of thiamine compounds, a reaction that is part of a thiamine salvage pathway. Thus, catalyzes the conversion of 4-amino-5-aminomethyl-2-methylpyrimidine to 4-amino-5-hydroxymethyl-2-methylpyrimidine (HMP).</text>
</comment>
<dbReference type="InterPro" id="IPR050967">
    <property type="entry name" value="Thiamine_Salvage_TenA"/>
</dbReference>
<keyword evidence="6" id="KW-1185">Reference proteome</keyword>
<organism evidence="5 6">
    <name type="scientific">Roseovarius tolerans</name>
    <dbReference type="NCBI Taxonomy" id="74031"/>
    <lineage>
        <taxon>Bacteria</taxon>
        <taxon>Pseudomonadati</taxon>
        <taxon>Pseudomonadota</taxon>
        <taxon>Alphaproteobacteria</taxon>
        <taxon>Rhodobacterales</taxon>
        <taxon>Roseobacteraceae</taxon>
        <taxon>Roseovarius</taxon>
    </lineage>
</organism>
<comment type="catalytic activity">
    <reaction evidence="1">
        <text>4-amino-5-aminomethyl-2-methylpyrimidine + H2O = 4-amino-5-hydroxymethyl-2-methylpyrimidine + NH4(+)</text>
        <dbReference type="Rhea" id="RHEA:31799"/>
        <dbReference type="ChEBI" id="CHEBI:15377"/>
        <dbReference type="ChEBI" id="CHEBI:16892"/>
        <dbReference type="ChEBI" id="CHEBI:28938"/>
        <dbReference type="ChEBI" id="CHEBI:63416"/>
        <dbReference type="EC" id="3.5.99.2"/>
    </reaction>
</comment>
<dbReference type="CDD" id="cd19358">
    <property type="entry name" value="TenA_E_Spr0628-like"/>
    <property type="match status" value="1"/>
</dbReference>
<feature type="active site" description="Proton donor" evidence="2">
    <location>
        <position position="204"/>
    </location>
</feature>
<dbReference type="Proteomes" id="UP000037046">
    <property type="component" value="Unassembled WGS sequence"/>
</dbReference>
<feature type="binding site" evidence="3">
    <location>
        <position position="82"/>
    </location>
    <ligand>
        <name>substrate</name>
    </ligand>
</feature>
<protein>
    <recommendedName>
        <fullName evidence="1">Aminopyrimidine aminohydrolase</fullName>
        <ecNumber evidence="1">3.5.99.2</ecNumber>
    </recommendedName>
</protein>
<dbReference type="GO" id="GO:0005829">
    <property type="term" value="C:cytosol"/>
    <property type="evidence" value="ECO:0007669"/>
    <property type="project" value="TreeGrafter"/>
</dbReference>
<dbReference type="Pfam" id="PF03070">
    <property type="entry name" value="TENA_THI-4"/>
    <property type="match status" value="1"/>
</dbReference>
<dbReference type="EC" id="3.5.99.2" evidence="1"/>
<dbReference type="AlphaFoldDB" id="A0A0L6CTN2"/>
<keyword evidence="1 5" id="KW-0378">Hydrolase</keyword>
<comment type="pathway">
    <text evidence="1">Cofactor biosynthesis; thiamine diphosphate biosynthesis.</text>
</comment>
<name>A0A0L6CTN2_9RHOB</name>
<evidence type="ECO:0000313" key="6">
    <source>
        <dbReference type="Proteomes" id="UP000037046"/>
    </source>
</evidence>
<dbReference type="PIRSF" id="PIRSF003170">
    <property type="entry name" value="Pet18p"/>
    <property type="match status" value="1"/>
</dbReference>
<dbReference type="PANTHER" id="PTHR43198">
    <property type="entry name" value="BIFUNCTIONAL TH2 PROTEIN"/>
    <property type="match status" value="1"/>
</dbReference>
<evidence type="ECO:0000256" key="2">
    <source>
        <dbReference type="PIRSR" id="PIRSR003170-1"/>
    </source>
</evidence>
<dbReference type="InterPro" id="IPR004305">
    <property type="entry name" value="Thiaminase-2/PQQC"/>
</dbReference>
<feature type="domain" description="Thiaminase-2/PQQC" evidence="4">
    <location>
        <begin position="15"/>
        <end position="212"/>
    </location>
</feature>
<keyword evidence="1" id="KW-0784">Thiamine biosynthesis</keyword>
<evidence type="ECO:0000256" key="3">
    <source>
        <dbReference type="PIRSR" id="PIRSR003170-2"/>
    </source>
</evidence>
<dbReference type="EMBL" id="LGVV01000032">
    <property type="protein sequence ID" value="KNX41071.1"/>
    <property type="molecule type" value="Genomic_DNA"/>
</dbReference>
<dbReference type="InterPro" id="IPR016084">
    <property type="entry name" value="Haem_Oase-like_multi-hlx"/>
</dbReference>
<comment type="caution">
    <text evidence="5">The sequence shown here is derived from an EMBL/GenBank/DDBJ whole genome shotgun (WGS) entry which is preliminary data.</text>
</comment>
<dbReference type="GO" id="GO:0050334">
    <property type="term" value="F:thiaminase activity"/>
    <property type="evidence" value="ECO:0007669"/>
    <property type="project" value="UniProtKB-UniRule"/>
</dbReference>
<dbReference type="RefSeq" id="WP_050663249.1">
    <property type="nucleotide sequence ID" value="NZ_CP118494.1"/>
</dbReference>
<dbReference type="STRING" id="74031.SAMN04488077_107150"/>
<sequence length="218" mass="24121">MRPTDHLQSLCAEDWQAATRHAFTDQLAAGSLPEDRMLAYLRQDYLFIDGFVRLLASAIAHAPTLPDAIPAAQFLGLISGPENTYFMRAIEALGGQAEPPAPAHPVTAEFQTIMRDAAQSGRYEQMLAVLVVAEWSYLDWATPHADKADDLPFWFGEWITLHSGDGFESVVAYLRGQLDAVWPGLSPEDQRAVEATFSHATRLERAFFDAALAGYPER</sequence>
<proteinExistence type="inferred from homology"/>
<dbReference type="InterPro" id="IPR026285">
    <property type="entry name" value="TenA_E"/>
</dbReference>
<feature type="binding site" evidence="3">
    <location>
        <position position="134"/>
    </location>
    <ligand>
        <name>substrate</name>
    </ligand>
</feature>
<reference evidence="6" key="1">
    <citation type="submission" date="2015-07" db="EMBL/GenBank/DDBJ databases">
        <title>Draft Genome Sequence of Roseovarius tolerans EL-164, a producer of N-Acylated Alanine Methyl Esters (NAMEs).</title>
        <authorList>
            <person name="Voget S."/>
            <person name="Bruns H."/>
            <person name="Wagner-Doebler I."/>
            <person name="Schulz S."/>
            <person name="Daniel R."/>
        </authorList>
    </citation>
    <scope>NUCLEOTIDE SEQUENCE [LARGE SCALE GENOMIC DNA]</scope>
    <source>
        <strain evidence="6">EL-164</strain>
    </source>
</reference>
<dbReference type="OrthoDB" id="3711545at2"/>
<dbReference type="SUPFAM" id="SSF48613">
    <property type="entry name" value="Heme oxygenase-like"/>
    <property type="match status" value="1"/>
</dbReference>
<dbReference type="GO" id="GO:0009229">
    <property type="term" value="P:thiamine diphosphate biosynthetic process"/>
    <property type="evidence" value="ECO:0007669"/>
    <property type="project" value="UniProtKB-UniPathway"/>
</dbReference>
<gene>
    <name evidence="5" type="primary">tenA_2</name>
    <name evidence="5" type="ORF">ROTO_23720</name>
</gene>
<dbReference type="GO" id="GO:0009228">
    <property type="term" value="P:thiamine biosynthetic process"/>
    <property type="evidence" value="ECO:0007669"/>
    <property type="project" value="UniProtKB-KW"/>
</dbReference>
<accession>A0A0L6CTN2</accession>
<evidence type="ECO:0000259" key="4">
    <source>
        <dbReference type="Pfam" id="PF03070"/>
    </source>
</evidence>